<keyword evidence="3" id="KW-1185">Reference proteome</keyword>
<evidence type="ECO:0000313" key="2">
    <source>
        <dbReference type="EMBL" id="SFT15136.1"/>
    </source>
</evidence>
<accession>A0A1I6VN52</accession>
<feature type="signal peptide" evidence="1">
    <location>
        <begin position="1"/>
        <end position="25"/>
    </location>
</feature>
<dbReference type="STRING" id="394264.SAMN04488040_3448"/>
<evidence type="ECO:0000256" key="1">
    <source>
        <dbReference type="SAM" id="SignalP"/>
    </source>
</evidence>
<gene>
    <name evidence="2" type="ORF">SAMN04488040_3448</name>
</gene>
<dbReference type="AlphaFoldDB" id="A0A1I6VN52"/>
<evidence type="ECO:0000313" key="3">
    <source>
        <dbReference type="Proteomes" id="UP000199239"/>
    </source>
</evidence>
<protein>
    <recommendedName>
        <fullName evidence="4">DUF3108 domain-containing protein</fullName>
    </recommendedName>
</protein>
<dbReference type="Proteomes" id="UP000199239">
    <property type="component" value="Unassembled WGS sequence"/>
</dbReference>
<evidence type="ECO:0008006" key="4">
    <source>
        <dbReference type="Google" id="ProtNLM"/>
    </source>
</evidence>
<sequence>MRQSSSIICRFFAVLLILSPLAAVAGEFDRFAGSFMGEAEFMVDGEVQHRDMSTTITPTKNGVRISWTSISRRSDGRVKTRTYNILFEPSGRKNIYSSAMRTNVFGKDVPLNPLKGEPYVWARLDGDTLSVFSLIIDETGEYEMQEYHRTLVAEGLELEFIRLRNGGALREIRTLLHRID</sequence>
<dbReference type="RefSeq" id="WP_175498610.1">
    <property type="nucleotide sequence ID" value="NZ_FPAJ01000008.1"/>
</dbReference>
<organism evidence="2 3">
    <name type="scientific">Sulfitobacter marinus</name>
    <dbReference type="NCBI Taxonomy" id="394264"/>
    <lineage>
        <taxon>Bacteria</taxon>
        <taxon>Pseudomonadati</taxon>
        <taxon>Pseudomonadota</taxon>
        <taxon>Alphaproteobacteria</taxon>
        <taxon>Rhodobacterales</taxon>
        <taxon>Roseobacteraceae</taxon>
        <taxon>Sulfitobacter</taxon>
    </lineage>
</organism>
<dbReference type="EMBL" id="FPAJ01000008">
    <property type="protein sequence ID" value="SFT15136.1"/>
    <property type="molecule type" value="Genomic_DNA"/>
</dbReference>
<reference evidence="3" key="1">
    <citation type="submission" date="2016-10" db="EMBL/GenBank/DDBJ databases">
        <authorList>
            <person name="Varghese N."/>
            <person name="Submissions S."/>
        </authorList>
    </citation>
    <scope>NUCLEOTIDE SEQUENCE [LARGE SCALE GENOMIC DNA]</scope>
    <source>
        <strain evidence="3">DSM 23422</strain>
    </source>
</reference>
<keyword evidence="1" id="KW-0732">Signal</keyword>
<proteinExistence type="predicted"/>
<feature type="chain" id="PRO_5011567671" description="DUF3108 domain-containing protein" evidence="1">
    <location>
        <begin position="26"/>
        <end position="180"/>
    </location>
</feature>
<name>A0A1I6VN52_9RHOB</name>